<dbReference type="AlphaFoldDB" id="A0A9P0AB32"/>
<gene>
    <name evidence="7" type="ORF">BEMITA_LOCUS8223</name>
</gene>
<evidence type="ECO:0000256" key="1">
    <source>
        <dbReference type="ARBA" id="ARBA00004123"/>
    </source>
</evidence>
<dbReference type="EMBL" id="OU963865">
    <property type="protein sequence ID" value="CAH0389390.1"/>
    <property type="molecule type" value="Genomic_DNA"/>
</dbReference>
<dbReference type="KEGG" id="btab:109034147"/>
<evidence type="ECO:0000256" key="2">
    <source>
        <dbReference type="ARBA" id="ARBA00004210"/>
    </source>
</evidence>
<dbReference type="InterPro" id="IPR029428">
    <property type="entry name" value="MCRIP"/>
</dbReference>
<dbReference type="GO" id="GO:0010494">
    <property type="term" value="C:cytoplasmic stress granule"/>
    <property type="evidence" value="ECO:0007669"/>
    <property type="project" value="UniProtKB-SubCell"/>
</dbReference>
<keyword evidence="4" id="KW-0963">Cytoplasm</keyword>
<feature type="region of interest" description="Disordered" evidence="6">
    <location>
        <begin position="22"/>
        <end position="68"/>
    </location>
</feature>
<name>A0A9P0AB32_BEMTA</name>
<protein>
    <submittedName>
        <fullName evidence="7">Uncharacterized protein</fullName>
    </submittedName>
</protein>
<reference evidence="7" key="1">
    <citation type="submission" date="2021-12" db="EMBL/GenBank/DDBJ databases">
        <authorList>
            <person name="King R."/>
        </authorList>
    </citation>
    <scope>NUCLEOTIDE SEQUENCE</scope>
</reference>
<accession>A0A9P0AB32</accession>
<evidence type="ECO:0000256" key="5">
    <source>
        <dbReference type="ARBA" id="ARBA00023242"/>
    </source>
</evidence>
<sequence>MYTVSKNPIKIVAKTRRGMMQNLDRLDSLRDSSKKSHDNDNGEIISEPKPVFQQSSSKKPTCLRAQQAPISPQHEELIKFIYESWNSICKECNTSSEESSDNTQSICYYDDGEPNPSLQDFKPIDLELWWGKQLFNTLMNSS</sequence>
<dbReference type="GO" id="GO:0005634">
    <property type="term" value="C:nucleus"/>
    <property type="evidence" value="ECO:0007669"/>
    <property type="project" value="UniProtKB-SubCell"/>
</dbReference>
<keyword evidence="5" id="KW-0539">Nucleus</keyword>
<keyword evidence="8" id="KW-1185">Reference proteome</keyword>
<feature type="compositionally biased region" description="Basic and acidic residues" evidence="6">
    <location>
        <begin position="24"/>
        <end position="40"/>
    </location>
</feature>
<dbReference type="OrthoDB" id="9983138at2759"/>
<organism evidence="7 8">
    <name type="scientific">Bemisia tabaci</name>
    <name type="common">Sweetpotato whitefly</name>
    <name type="synonym">Aleurodes tabaci</name>
    <dbReference type="NCBI Taxonomy" id="7038"/>
    <lineage>
        <taxon>Eukaryota</taxon>
        <taxon>Metazoa</taxon>
        <taxon>Ecdysozoa</taxon>
        <taxon>Arthropoda</taxon>
        <taxon>Hexapoda</taxon>
        <taxon>Insecta</taxon>
        <taxon>Pterygota</taxon>
        <taxon>Neoptera</taxon>
        <taxon>Paraneoptera</taxon>
        <taxon>Hemiptera</taxon>
        <taxon>Sternorrhyncha</taxon>
        <taxon>Aleyrodoidea</taxon>
        <taxon>Aleyrodidae</taxon>
        <taxon>Aleyrodinae</taxon>
        <taxon>Bemisia</taxon>
    </lineage>
</organism>
<evidence type="ECO:0000313" key="7">
    <source>
        <dbReference type="EMBL" id="CAH0389390.1"/>
    </source>
</evidence>
<comment type="subcellular location">
    <subcellularLocation>
        <location evidence="2">Cytoplasm</location>
        <location evidence="2">Stress granule</location>
    </subcellularLocation>
    <subcellularLocation>
        <location evidence="1">Nucleus</location>
    </subcellularLocation>
</comment>
<evidence type="ECO:0000256" key="6">
    <source>
        <dbReference type="SAM" id="MobiDB-lite"/>
    </source>
</evidence>
<dbReference type="Pfam" id="PF14799">
    <property type="entry name" value="FAM195"/>
    <property type="match status" value="1"/>
</dbReference>
<evidence type="ECO:0000256" key="3">
    <source>
        <dbReference type="ARBA" id="ARBA00010821"/>
    </source>
</evidence>
<proteinExistence type="inferred from homology"/>
<evidence type="ECO:0000256" key="4">
    <source>
        <dbReference type="ARBA" id="ARBA00022490"/>
    </source>
</evidence>
<evidence type="ECO:0000313" key="8">
    <source>
        <dbReference type="Proteomes" id="UP001152759"/>
    </source>
</evidence>
<comment type="similarity">
    <text evidence="3">Belongs to the MCRIP family.</text>
</comment>
<dbReference type="Proteomes" id="UP001152759">
    <property type="component" value="Chromosome 4"/>
</dbReference>